<keyword evidence="2" id="KW-1185">Reference proteome</keyword>
<evidence type="ECO:0000313" key="1">
    <source>
        <dbReference type="EMBL" id="SJM91160.1"/>
    </source>
</evidence>
<dbReference type="AlphaFoldDB" id="A0A1R4H5M8"/>
<organism evidence="1 2">
    <name type="scientific">Crenothrix polyspora</name>
    <dbReference type="NCBI Taxonomy" id="360316"/>
    <lineage>
        <taxon>Bacteria</taxon>
        <taxon>Pseudomonadati</taxon>
        <taxon>Pseudomonadota</taxon>
        <taxon>Gammaproteobacteria</taxon>
        <taxon>Methylococcales</taxon>
        <taxon>Crenotrichaceae</taxon>
        <taxon>Crenothrix</taxon>
    </lineage>
</organism>
<dbReference type="OrthoDB" id="2389872at2"/>
<reference evidence="2" key="1">
    <citation type="submission" date="2017-02" db="EMBL/GenBank/DDBJ databases">
        <authorList>
            <person name="Daims H."/>
        </authorList>
    </citation>
    <scope>NUCLEOTIDE SEQUENCE [LARGE SCALE GENOMIC DNA]</scope>
</reference>
<dbReference type="RefSeq" id="WP_087146419.1">
    <property type="nucleotide sequence ID" value="NZ_FUKJ01000122.1"/>
</dbReference>
<proteinExistence type="predicted"/>
<protein>
    <submittedName>
        <fullName evidence="1">Uncharacterized protein</fullName>
    </submittedName>
</protein>
<name>A0A1R4H5M8_9GAMM</name>
<evidence type="ECO:0000313" key="2">
    <source>
        <dbReference type="Proteomes" id="UP000195442"/>
    </source>
</evidence>
<accession>A0A1R4H5M8</accession>
<sequence length="79" mass="9059">MQITINVPDTLPKERLKQRIKELEQSLITEAKFFAVFAKQQTATDDPWTNPNVVLPATDTGIQDFAINHDHYLYGTDKQ</sequence>
<dbReference type="Proteomes" id="UP000195442">
    <property type="component" value="Unassembled WGS sequence"/>
</dbReference>
<dbReference type="EMBL" id="FUKJ01000122">
    <property type="protein sequence ID" value="SJM91160.1"/>
    <property type="molecule type" value="Genomic_DNA"/>
</dbReference>
<gene>
    <name evidence="1" type="ORF">CRENPOLYSF2_2080009</name>
</gene>